<keyword evidence="3" id="KW-0349">Heme</keyword>
<dbReference type="Pfam" id="PF00067">
    <property type="entry name" value="p450"/>
    <property type="match status" value="1"/>
</dbReference>
<organism evidence="8 9">
    <name type="scientific">Vitis vinifera</name>
    <name type="common">Grape</name>
    <dbReference type="NCBI Taxonomy" id="29760"/>
    <lineage>
        <taxon>Eukaryota</taxon>
        <taxon>Viridiplantae</taxon>
        <taxon>Streptophyta</taxon>
        <taxon>Embryophyta</taxon>
        <taxon>Tracheophyta</taxon>
        <taxon>Spermatophyta</taxon>
        <taxon>Magnoliopsida</taxon>
        <taxon>eudicotyledons</taxon>
        <taxon>Gunneridae</taxon>
        <taxon>Pentapetalae</taxon>
        <taxon>rosids</taxon>
        <taxon>Vitales</taxon>
        <taxon>Vitaceae</taxon>
        <taxon>Viteae</taxon>
        <taxon>Vitis</taxon>
    </lineage>
</organism>
<reference evidence="8 9" key="1">
    <citation type="journal article" date="2023" name="Hortic Res">
        <title>The complete reference genome for grapevine (Vitis vinifera L.) genetics and breeding.</title>
        <authorList>
            <person name="Shi X."/>
            <person name="Cao S."/>
            <person name="Wang X."/>
            <person name="Huang S."/>
            <person name="Wang Y."/>
            <person name="Liu Z."/>
            <person name="Liu W."/>
            <person name="Leng X."/>
            <person name="Peng Y."/>
            <person name="Wang N."/>
            <person name="Wang Y."/>
            <person name="Ma Z."/>
            <person name="Xu X."/>
            <person name="Zhang F."/>
            <person name="Xue H."/>
            <person name="Zhong H."/>
            <person name="Wang Y."/>
            <person name="Zhang K."/>
            <person name="Velt A."/>
            <person name="Avia K."/>
            <person name="Holtgrawe D."/>
            <person name="Grimplet J."/>
            <person name="Matus J.T."/>
            <person name="Ware D."/>
            <person name="Wu X."/>
            <person name="Wang H."/>
            <person name="Liu C."/>
            <person name="Fang Y."/>
            <person name="Rustenholz C."/>
            <person name="Cheng Z."/>
            <person name="Xiao H."/>
            <person name="Zhou Y."/>
        </authorList>
    </citation>
    <scope>NUCLEOTIDE SEQUENCE [LARGE SCALE GENOMIC DNA]</scope>
    <source>
        <strain evidence="9">cv. Pinot noir / PN40024</strain>
        <tissue evidence="8">Leaf</tissue>
    </source>
</reference>
<sequence length="133" mass="15391">MVPTWFMILSDSETAKRILGSLVSTDRRMKESACEFLFHRAMGFAPFRAYWRSLRRISATHLFSPRGISVFGEFRRIIGLKMLDEIRASIEEEGEVNVKKVLHFESSNNVMMSVFGGRYRTVRKYMALMSLVA</sequence>
<keyword evidence="6" id="KW-0408">Iron</keyword>
<dbReference type="PANTHER" id="PTHR47946">
    <property type="entry name" value="CYTOCHROME P450 78A7-RELATED"/>
    <property type="match status" value="1"/>
</dbReference>
<accession>A0ABY9DD87</accession>
<evidence type="ECO:0000256" key="3">
    <source>
        <dbReference type="ARBA" id="ARBA00022617"/>
    </source>
</evidence>
<dbReference type="SUPFAM" id="SSF48264">
    <property type="entry name" value="Cytochrome P450"/>
    <property type="match status" value="1"/>
</dbReference>
<evidence type="ECO:0000256" key="7">
    <source>
        <dbReference type="ARBA" id="ARBA00023033"/>
    </source>
</evidence>
<evidence type="ECO:0000313" key="9">
    <source>
        <dbReference type="Proteomes" id="UP001227230"/>
    </source>
</evidence>
<dbReference type="InterPro" id="IPR001128">
    <property type="entry name" value="Cyt_P450"/>
</dbReference>
<keyword evidence="5" id="KW-0560">Oxidoreductase</keyword>
<evidence type="ECO:0000256" key="4">
    <source>
        <dbReference type="ARBA" id="ARBA00022723"/>
    </source>
</evidence>
<dbReference type="InterPro" id="IPR036396">
    <property type="entry name" value="Cyt_P450_sf"/>
</dbReference>
<gene>
    <name evidence="8" type="ORF">VitviT2T_023318</name>
</gene>
<dbReference type="PANTHER" id="PTHR47946:SF14">
    <property type="entry name" value="CYTOCHROME P450 FAMILY PROTEIN"/>
    <property type="match status" value="1"/>
</dbReference>
<evidence type="ECO:0000256" key="1">
    <source>
        <dbReference type="ARBA" id="ARBA00001971"/>
    </source>
</evidence>
<evidence type="ECO:0000256" key="6">
    <source>
        <dbReference type="ARBA" id="ARBA00023004"/>
    </source>
</evidence>
<evidence type="ECO:0000256" key="5">
    <source>
        <dbReference type="ARBA" id="ARBA00023002"/>
    </source>
</evidence>
<protein>
    <submittedName>
        <fullName evidence="8">Uncharacterized protein</fullName>
    </submittedName>
</protein>
<evidence type="ECO:0000256" key="2">
    <source>
        <dbReference type="ARBA" id="ARBA00010617"/>
    </source>
</evidence>
<evidence type="ECO:0000313" key="8">
    <source>
        <dbReference type="EMBL" id="WKA05345.1"/>
    </source>
</evidence>
<keyword evidence="7" id="KW-0503">Monooxygenase</keyword>
<dbReference type="InterPro" id="IPR051996">
    <property type="entry name" value="Cytochrome_P450_78A"/>
</dbReference>
<dbReference type="Gene3D" id="1.10.630.10">
    <property type="entry name" value="Cytochrome P450"/>
    <property type="match status" value="1"/>
</dbReference>
<comment type="cofactor">
    <cofactor evidence="1">
        <name>heme</name>
        <dbReference type="ChEBI" id="CHEBI:30413"/>
    </cofactor>
</comment>
<proteinExistence type="inferred from homology"/>
<keyword evidence="4" id="KW-0479">Metal-binding</keyword>
<name>A0ABY9DD87_VITVI</name>
<comment type="similarity">
    <text evidence="2">Belongs to the cytochrome P450 family.</text>
</comment>
<dbReference type="EMBL" id="CP126662">
    <property type="protein sequence ID" value="WKA05345.1"/>
    <property type="molecule type" value="Genomic_DNA"/>
</dbReference>
<dbReference type="Proteomes" id="UP001227230">
    <property type="component" value="Chromosome 15"/>
</dbReference>
<keyword evidence="9" id="KW-1185">Reference proteome</keyword>